<protein>
    <recommendedName>
        <fullName evidence="3">EthD domain-containing protein</fullName>
    </recommendedName>
</protein>
<sequence>MSTPGLTFVISRPKDPQKTSDDLYNRFYNEEHLPDIVALMKRLDFPALALRYQNADPASTRIPYLALYPYPDTAWQKTPERTKFIESTRHSRVLGGDIYEAVDFGFRLYEKIQTFEGYGHAEKSGRERGQTIVCVAMEPGASEEQQADFEDWYRKQHLDMLSMCKGYRRTTRYRRTDGVKPRFLALHEYACEPDELPSEQIAQVSATEWTKKILAEAEVFERDVLRLVHVEGDEGVKL</sequence>
<dbReference type="OrthoDB" id="2851338at2759"/>
<dbReference type="EMBL" id="MU001632">
    <property type="protein sequence ID" value="KAF2486245.1"/>
    <property type="molecule type" value="Genomic_DNA"/>
</dbReference>
<organism evidence="1 2">
    <name type="scientific">Neohortaea acidophila</name>
    <dbReference type="NCBI Taxonomy" id="245834"/>
    <lineage>
        <taxon>Eukaryota</taxon>
        <taxon>Fungi</taxon>
        <taxon>Dikarya</taxon>
        <taxon>Ascomycota</taxon>
        <taxon>Pezizomycotina</taxon>
        <taxon>Dothideomycetes</taxon>
        <taxon>Dothideomycetidae</taxon>
        <taxon>Mycosphaerellales</taxon>
        <taxon>Teratosphaeriaceae</taxon>
        <taxon>Neohortaea</taxon>
    </lineage>
</organism>
<dbReference type="GeneID" id="54479669"/>
<accession>A0A6A6Q1V2</accession>
<keyword evidence="2" id="KW-1185">Reference proteome</keyword>
<evidence type="ECO:0000313" key="1">
    <source>
        <dbReference type="EMBL" id="KAF2486245.1"/>
    </source>
</evidence>
<evidence type="ECO:0000313" key="2">
    <source>
        <dbReference type="Proteomes" id="UP000799767"/>
    </source>
</evidence>
<reference evidence="1" key="1">
    <citation type="journal article" date="2020" name="Stud. Mycol.">
        <title>101 Dothideomycetes genomes: a test case for predicting lifestyles and emergence of pathogens.</title>
        <authorList>
            <person name="Haridas S."/>
            <person name="Albert R."/>
            <person name="Binder M."/>
            <person name="Bloem J."/>
            <person name="Labutti K."/>
            <person name="Salamov A."/>
            <person name="Andreopoulos B."/>
            <person name="Baker S."/>
            <person name="Barry K."/>
            <person name="Bills G."/>
            <person name="Bluhm B."/>
            <person name="Cannon C."/>
            <person name="Castanera R."/>
            <person name="Culley D."/>
            <person name="Daum C."/>
            <person name="Ezra D."/>
            <person name="Gonzalez J."/>
            <person name="Henrissat B."/>
            <person name="Kuo A."/>
            <person name="Liang C."/>
            <person name="Lipzen A."/>
            <person name="Lutzoni F."/>
            <person name="Magnuson J."/>
            <person name="Mondo S."/>
            <person name="Nolan M."/>
            <person name="Ohm R."/>
            <person name="Pangilinan J."/>
            <person name="Park H.-J."/>
            <person name="Ramirez L."/>
            <person name="Alfaro M."/>
            <person name="Sun H."/>
            <person name="Tritt A."/>
            <person name="Yoshinaga Y."/>
            <person name="Zwiers L.-H."/>
            <person name="Turgeon B."/>
            <person name="Goodwin S."/>
            <person name="Spatafora J."/>
            <person name="Crous P."/>
            <person name="Grigoriev I."/>
        </authorList>
    </citation>
    <scope>NUCLEOTIDE SEQUENCE</scope>
    <source>
        <strain evidence="1">CBS 113389</strain>
    </source>
</reference>
<dbReference type="Proteomes" id="UP000799767">
    <property type="component" value="Unassembled WGS sequence"/>
</dbReference>
<dbReference type="RefSeq" id="XP_033592814.1">
    <property type="nucleotide sequence ID" value="XM_033738667.1"/>
</dbReference>
<gene>
    <name evidence="1" type="ORF">BDY17DRAFT_73662</name>
</gene>
<name>A0A6A6Q1V2_9PEZI</name>
<dbReference type="AlphaFoldDB" id="A0A6A6Q1V2"/>
<evidence type="ECO:0008006" key="3">
    <source>
        <dbReference type="Google" id="ProtNLM"/>
    </source>
</evidence>
<proteinExistence type="predicted"/>